<accession>A0A851HS50</accession>
<evidence type="ECO:0000313" key="2">
    <source>
        <dbReference type="EMBL" id="NWN91833.1"/>
    </source>
</evidence>
<dbReference type="EMBL" id="JABEVQ010000005">
    <property type="protein sequence ID" value="NWN91833.1"/>
    <property type="molecule type" value="Genomic_DNA"/>
</dbReference>
<reference evidence="2 3" key="1">
    <citation type="submission" date="2020-03" db="EMBL/GenBank/DDBJ databases">
        <title>Metagenomic, metatranscriptomic, and metabolomic analyses revealed the key microbes and metabolic features during the fermentation of ganjang, Korean traditional soy sauce.</title>
        <authorList>
            <person name="Chun B.H."/>
            <person name="Jeon C.O."/>
        </authorList>
    </citation>
    <scope>NUCLEOTIDE SEQUENCE [LARGE SCALE GENOMIC DNA]</scope>
    <source>
        <strain evidence="2 3">KG14</strain>
    </source>
</reference>
<keyword evidence="3" id="KW-1185">Reference proteome</keyword>
<dbReference type="Pfam" id="PF18598">
    <property type="entry name" value="TetR_C_36"/>
    <property type="match status" value="1"/>
</dbReference>
<comment type="caution">
    <text evidence="2">The sequence shown here is derived from an EMBL/GenBank/DDBJ whole genome shotgun (WGS) entry which is preliminary data.</text>
</comment>
<name>A0A851HS50_9GAMM</name>
<dbReference type="InterPro" id="IPR009057">
    <property type="entry name" value="Homeodomain-like_sf"/>
</dbReference>
<organism evidence="2 3">
    <name type="scientific">Marinobacter adhaerens</name>
    <dbReference type="NCBI Taxonomy" id="1033846"/>
    <lineage>
        <taxon>Bacteria</taxon>
        <taxon>Pseudomonadati</taxon>
        <taxon>Pseudomonadota</taxon>
        <taxon>Gammaproteobacteria</taxon>
        <taxon>Pseudomonadales</taxon>
        <taxon>Marinobacteraceae</taxon>
        <taxon>Marinobacter</taxon>
    </lineage>
</organism>
<evidence type="ECO:0000259" key="1">
    <source>
        <dbReference type="Pfam" id="PF18598"/>
    </source>
</evidence>
<protein>
    <submittedName>
        <fullName evidence="2">Transcriptional regulator</fullName>
    </submittedName>
</protein>
<dbReference type="Proteomes" id="UP000536442">
    <property type="component" value="Unassembled WGS sequence"/>
</dbReference>
<feature type="domain" description="QsdR TetR regulatory C-terminal" evidence="1">
    <location>
        <begin position="90"/>
        <end position="197"/>
    </location>
</feature>
<evidence type="ECO:0000313" key="3">
    <source>
        <dbReference type="Proteomes" id="UP000536442"/>
    </source>
</evidence>
<proteinExistence type="predicted"/>
<dbReference type="SUPFAM" id="SSF46689">
    <property type="entry name" value="Homeodomain-like"/>
    <property type="match status" value="1"/>
</dbReference>
<sequence length="210" mass="23738">MQSETTPLARALAGEASSCTVTPLDALKIGRKRWLNGERINMGAIAKELGVNRATLFRWVGSRDLFIGEVIWSFYRELLDATYEDTVGHGPDYVASVCERLLRKVMKSEPLQQFIQQDPQYAIRILTSKFSLFQTRSVDAVWKLITEQSRNTNWVPPIDEDDLAFLIVRLGESFLYGDVISGHKTEITQIATAFRLLTAGRDCAERHVNS</sequence>
<dbReference type="InterPro" id="IPR041485">
    <property type="entry name" value="TetR_C_36"/>
</dbReference>
<dbReference type="Gene3D" id="1.10.357.10">
    <property type="entry name" value="Tetracycline Repressor, domain 2"/>
    <property type="match status" value="1"/>
</dbReference>
<gene>
    <name evidence="2" type="ORF">HLV39_10065</name>
</gene>
<dbReference type="AlphaFoldDB" id="A0A851HS50"/>